<dbReference type="CDD" id="cd06561">
    <property type="entry name" value="AlkD_like"/>
    <property type="match status" value="1"/>
</dbReference>
<accession>A0A1G2FSE5</accession>
<proteinExistence type="predicted"/>
<organism evidence="1 2">
    <name type="scientific">Candidatus Portnoybacteria bacterium RIFCSPLOWO2_02_FULL_39_11</name>
    <dbReference type="NCBI Taxonomy" id="1802001"/>
    <lineage>
        <taxon>Bacteria</taxon>
        <taxon>Candidatus Portnoyibacteriota</taxon>
    </lineage>
</organism>
<dbReference type="Pfam" id="PF08713">
    <property type="entry name" value="DNA_alkylation"/>
    <property type="match status" value="1"/>
</dbReference>
<dbReference type="Proteomes" id="UP000177126">
    <property type="component" value="Unassembled WGS sequence"/>
</dbReference>
<dbReference type="AlphaFoldDB" id="A0A1G2FSE5"/>
<reference evidence="1 2" key="1">
    <citation type="journal article" date="2016" name="Nat. Commun.">
        <title>Thousands of microbial genomes shed light on interconnected biogeochemical processes in an aquifer system.</title>
        <authorList>
            <person name="Anantharaman K."/>
            <person name="Brown C.T."/>
            <person name="Hug L.A."/>
            <person name="Sharon I."/>
            <person name="Castelle C.J."/>
            <person name="Probst A.J."/>
            <person name="Thomas B.C."/>
            <person name="Singh A."/>
            <person name="Wilkins M.J."/>
            <person name="Karaoz U."/>
            <person name="Brodie E.L."/>
            <person name="Williams K.H."/>
            <person name="Hubbard S.S."/>
            <person name="Banfield J.F."/>
        </authorList>
    </citation>
    <scope>NUCLEOTIDE SEQUENCE [LARGE SCALE GENOMIC DNA]</scope>
</reference>
<evidence type="ECO:0008006" key="3">
    <source>
        <dbReference type="Google" id="ProtNLM"/>
    </source>
</evidence>
<protein>
    <recommendedName>
        <fullName evidence="3">DNA alkylation repair protein</fullName>
    </recommendedName>
</protein>
<dbReference type="Gene3D" id="1.25.10.90">
    <property type="match status" value="1"/>
</dbReference>
<name>A0A1G2FSE5_9BACT</name>
<dbReference type="PANTHER" id="PTHR41291">
    <property type="entry name" value="DNA ALKYLATION REPAIR PROTEIN"/>
    <property type="match status" value="1"/>
</dbReference>
<dbReference type="EMBL" id="MHNF01000021">
    <property type="protein sequence ID" value="OGZ41014.1"/>
    <property type="molecule type" value="Genomic_DNA"/>
</dbReference>
<dbReference type="InterPro" id="IPR014825">
    <property type="entry name" value="DNA_alkylation"/>
</dbReference>
<comment type="caution">
    <text evidence="1">The sequence shown here is derived from an EMBL/GenBank/DDBJ whole genome shotgun (WGS) entry which is preliminary data.</text>
</comment>
<dbReference type="InterPro" id="IPR016024">
    <property type="entry name" value="ARM-type_fold"/>
</dbReference>
<evidence type="ECO:0000313" key="1">
    <source>
        <dbReference type="EMBL" id="OGZ41014.1"/>
    </source>
</evidence>
<sequence>MTEKEILKKLKSQANPKNVAGMARFGIRPKSKVLGVPMPALRKIAKEACKNPSFAKAPKGKHVLAQQLWQSGIHEAKILASMVEDIKMVNGAQMDKWAAGFDSWDVCDQVCLNLFFNHPLILKKCAEWPNKKSEFIRRAGFALMAAAAFKNKQAKDGDFIKFFQLIKKYARDERNYVKKSVNWALRQIGKRNLNLNKKTIMLAREIAKIDSRAARWIAADALRELQGEQVQKRLRGIVS</sequence>
<evidence type="ECO:0000313" key="2">
    <source>
        <dbReference type="Proteomes" id="UP000177126"/>
    </source>
</evidence>
<dbReference type="PANTHER" id="PTHR41291:SF1">
    <property type="entry name" value="DNA ALKYLATION REPAIR PROTEIN"/>
    <property type="match status" value="1"/>
</dbReference>
<gene>
    <name evidence="1" type="ORF">A3B04_01695</name>
</gene>
<dbReference type="SUPFAM" id="SSF48371">
    <property type="entry name" value="ARM repeat"/>
    <property type="match status" value="1"/>
</dbReference>